<proteinExistence type="inferred from homology"/>
<dbReference type="PANTHER" id="PTHR46268">
    <property type="entry name" value="STRESS RESPONSE PROTEIN NHAX"/>
    <property type="match status" value="1"/>
</dbReference>
<dbReference type="PRINTS" id="PR01438">
    <property type="entry name" value="UNVRSLSTRESS"/>
</dbReference>
<comment type="caution">
    <text evidence="3">The sequence shown here is derived from an EMBL/GenBank/DDBJ whole genome shotgun (WGS) entry which is preliminary data.</text>
</comment>
<evidence type="ECO:0000313" key="4">
    <source>
        <dbReference type="Proteomes" id="UP000712673"/>
    </source>
</evidence>
<dbReference type="PANTHER" id="PTHR46268:SF15">
    <property type="entry name" value="UNIVERSAL STRESS PROTEIN HP_0031"/>
    <property type="match status" value="1"/>
</dbReference>
<accession>A0A937W367</accession>
<comment type="similarity">
    <text evidence="1">Belongs to the universal stress protein A family.</text>
</comment>
<dbReference type="Gene3D" id="3.40.50.12370">
    <property type="match status" value="1"/>
</dbReference>
<dbReference type="InterPro" id="IPR006015">
    <property type="entry name" value="Universal_stress_UspA"/>
</dbReference>
<sequence>MLRSVLVGLDGSPYSTAAVELGVQWAQRAQALFVGLGIIDEPTICAPEAVSLGGTAYKVRRDANLVAEARMQVQGFLAHCAERCTAAAVASLLHEETGLPADCILAQAQYCDVILLGQQTHFHFATQDGADETLRTVLKSCPRPVVAVPTTVREGHAVVIAYDGSLQAARTLQMLPAIAPYDLQEVHVVSIHAQQAAAVHCAERAVEFLRRHHITAQPYAMATTAAPAAVLLEHIEHVQASLLVMGAYGQPVLREFFFGSVTRTLLEESPVPLFLYH</sequence>
<evidence type="ECO:0000259" key="2">
    <source>
        <dbReference type="Pfam" id="PF00582"/>
    </source>
</evidence>
<dbReference type="InterPro" id="IPR006016">
    <property type="entry name" value="UspA"/>
</dbReference>
<reference evidence="3" key="1">
    <citation type="submission" date="2019-03" db="EMBL/GenBank/DDBJ databases">
        <title>Lake Tanganyika Metagenome-Assembled Genomes (MAGs).</title>
        <authorList>
            <person name="Tran P."/>
        </authorList>
    </citation>
    <scope>NUCLEOTIDE SEQUENCE</scope>
    <source>
        <strain evidence="3">K_DeepCast_65m_m2_066</strain>
    </source>
</reference>
<dbReference type="Pfam" id="PF00582">
    <property type="entry name" value="Usp"/>
    <property type="match status" value="2"/>
</dbReference>
<dbReference type="Proteomes" id="UP000712673">
    <property type="component" value="Unassembled WGS sequence"/>
</dbReference>
<dbReference type="SUPFAM" id="SSF52402">
    <property type="entry name" value="Adenine nucleotide alpha hydrolases-like"/>
    <property type="match status" value="2"/>
</dbReference>
<organism evidence="3 4">
    <name type="scientific">Tectimicrobiota bacterium</name>
    <dbReference type="NCBI Taxonomy" id="2528274"/>
    <lineage>
        <taxon>Bacteria</taxon>
        <taxon>Pseudomonadati</taxon>
        <taxon>Nitrospinota/Tectimicrobiota group</taxon>
        <taxon>Candidatus Tectimicrobiota</taxon>
    </lineage>
</organism>
<dbReference type="EMBL" id="VGLS01000301">
    <property type="protein sequence ID" value="MBM3224335.1"/>
    <property type="molecule type" value="Genomic_DNA"/>
</dbReference>
<evidence type="ECO:0000313" key="3">
    <source>
        <dbReference type="EMBL" id="MBM3224335.1"/>
    </source>
</evidence>
<feature type="domain" description="UspA" evidence="2">
    <location>
        <begin position="1"/>
        <end position="149"/>
    </location>
</feature>
<dbReference type="CDD" id="cd00293">
    <property type="entry name" value="USP-like"/>
    <property type="match status" value="1"/>
</dbReference>
<dbReference type="AlphaFoldDB" id="A0A937W367"/>
<gene>
    <name evidence="3" type="ORF">FJZ47_11090</name>
</gene>
<protein>
    <submittedName>
        <fullName evidence="3">Universal stress protein</fullName>
    </submittedName>
</protein>
<feature type="domain" description="UspA" evidence="2">
    <location>
        <begin position="177"/>
        <end position="275"/>
    </location>
</feature>
<name>A0A937W367_UNCTE</name>
<evidence type="ECO:0000256" key="1">
    <source>
        <dbReference type="ARBA" id="ARBA00008791"/>
    </source>
</evidence>